<feature type="signal peptide" evidence="4">
    <location>
        <begin position="1"/>
        <end position="23"/>
    </location>
</feature>
<dbReference type="Proteomes" id="UP001190640">
    <property type="component" value="Chromosome 19"/>
</dbReference>
<protein>
    <submittedName>
        <fullName evidence="7">Exendin-3-like</fullName>
    </submittedName>
</protein>
<dbReference type="GeneID" id="129345906"/>
<reference evidence="7" key="1">
    <citation type="submission" date="2025-08" db="UniProtKB">
        <authorList>
            <consortium name="RefSeq"/>
        </authorList>
    </citation>
    <scope>IDENTIFICATION</scope>
    <source>
        <tissue evidence="7">Blood</tissue>
    </source>
</reference>
<gene>
    <name evidence="7" type="primary">LOC129345906</name>
</gene>
<dbReference type="InterPro" id="IPR000532">
    <property type="entry name" value="Glucagon_GIP_secretin_VIP"/>
</dbReference>
<dbReference type="GO" id="GO:0005576">
    <property type="term" value="C:extracellular region"/>
    <property type="evidence" value="ECO:0007669"/>
    <property type="project" value="UniProtKB-SubCell"/>
</dbReference>
<evidence type="ECO:0000256" key="4">
    <source>
        <dbReference type="SAM" id="SignalP"/>
    </source>
</evidence>
<dbReference type="Gene3D" id="6.10.250.590">
    <property type="match status" value="1"/>
</dbReference>
<evidence type="ECO:0000256" key="1">
    <source>
        <dbReference type="ARBA" id="ARBA00004613"/>
    </source>
</evidence>
<comment type="similarity">
    <text evidence="2">Belongs to the glucagon family.</text>
</comment>
<organism evidence="6 7">
    <name type="scientific">Eublepharis macularius</name>
    <name type="common">Leopard gecko</name>
    <name type="synonym">Cyrtodactylus macularius</name>
    <dbReference type="NCBI Taxonomy" id="481883"/>
    <lineage>
        <taxon>Eukaryota</taxon>
        <taxon>Metazoa</taxon>
        <taxon>Chordata</taxon>
        <taxon>Craniata</taxon>
        <taxon>Vertebrata</taxon>
        <taxon>Euteleostomi</taxon>
        <taxon>Lepidosauria</taxon>
        <taxon>Squamata</taxon>
        <taxon>Bifurcata</taxon>
        <taxon>Gekkota</taxon>
        <taxon>Eublepharidae</taxon>
        <taxon>Eublepharinae</taxon>
        <taxon>Eublepharis</taxon>
    </lineage>
</organism>
<evidence type="ECO:0000256" key="3">
    <source>
        <dbReference type="ARBA" id="ARBA00022525"/>
    </source>
</evidence>
<name>A0AA97KP12_EUBMA</name>
<keyword evidence="4" id="KW-0732">Signal</keyword>
<evidence type="ECO:0000313" key="6">
    <source>
        <dbReference type="Proteomes" id="UP001190640"/>
    </source>
</evidence>
<keyword evidence="6" id="KW-1185">Reference proteome</keyword>
<evidence type="ECO:0000259" key="5">
    <source>
        <dbReference type="PROSITE" id="PS00260"/>
    </source>
</evidence>
<dbReference type="AlphaFoldDB" id="A0AA97KP12"/>
<dbReference type="PROSITE" id="PS00260">
    <property type="entry name" value="GLUCAGON"/>
    <property type="match status" value="1"/>
</dbReference>
<dbReference type="GO" id="GO:0005179">
    <property type="term" value="F:hormone activity"/>
    <property type="evidence" value="ECO:0007669"/>
    <property type="project" value="InterPro"/>
</dbReference>
<proteinExistence type="inferred from homology"/>
<dbReference type="KEGG" id="emc:129345906"/>
<feature type="chain" id="PRO_5041730931" evidence="4">
    <location>
        <begin position="24"/>
        <end position="85"/>
    </location>
</feature>
<dbReference type="RefSeq" id="XP_054859109.1">
    <property type="nucleotide sequence ID" value="XM_055003134.1"/>
</dbReference>
<evidence type="ECO:0000313" key="7">
    <source>
        <dbReference type="RefSeq" id="XP_054859109.1"/>
    </source>
</evidence>
<dbReference type="Pfam" id="PF00123">
    <property type="entry name" value="Hormone_2"/>
    <property type="match status" value="1"/>
</dbReference>
<comment type="subcellular location">
    <subcellularLocation>
        <location evidence="1">Secreted</location>
    </subcellularLocation>
</comment>
<keyword evidence="3" id="KW-0964">Secreted</keyword>
<accession>A0AA97KP12</accession>
<dbReference type="SMART" id="SM00070">
    <property type="entry name" value="GLUCA"/>
    <property type="match status" value="1"/>
</dbReference>
<sequence length="85" mass="9352">MKKITWLCILGLVVATLFPVSQQTSDKSGSRADVSKRVHSLTSRFKRHVDGTFTSDLSKALDEEAAKKFLQRAIEGTLSKGQNEG</sequence>
<feature type="domain" description="Glucagon / GIP / secretin / VIP family" evidence="5">
    <location>
        <begin position="48"/>
        <end position="70"/>
    </location>
</feature>
<evidence type="ECO:0000256" key="2">
    <source>
        <dbReference type="ARBA" id="ARBA00008369"/>
    </source>
</evidence>